<comment type="caution">
    <text evidence="2">The sequence shown here is derived from an EMBL/GenBank/DDBJ whole genome shotgun (WGS) entry which is preliminary data.</text>
</comment>
<gene>
    <name evidence="2" type="ORF">DesfrDRAFT_2043</name>
</gene>
<sequence length="156" mass="16725">MNKHITLFTTNPPFHLTYDLDEADKTDDTGTFPRPCITNPALAHGDRFVCAQCGAAITSSALRIAVDGSHRHTVPSGFGPDQEIGCFSLAPGCAVIGHFAMDFAKPSRGQWRMAVCATCGAHLGWHHHADDGTGFFGLILDRLDVGDEATDQDQDG</sequence>
<dbReference type="PROSITE" id="PS51788">
    <property type="entry name" value="CULT"/>
    <property type="match status" value="1"/>
</dbReference>
<dbReference type="RefSeq" id="WP_005993539.1">
    <property type="nucleotide sequence ID" value="NZ_AECZ01000011.1"/>
</dbReference>
<dbReference type="Gene3D" id="2.170.150.20">
    <property type="entry name" value="Peptide methionine sulfoxide reductase"/>
    <property type="match status" value="1"/>
</dbReference>
<protein>
    <recommendedName>
        <fullName evidence="1">CULT domain-containing protein</fullName>
    </recommendedName>
</protein>
<reference evidence="2 3" key="1">
    <citation type="submission" date="2010-08" db="EMBL/GenBank/DDBJ databases">
        <title>The draft genome of Desulfovibrio fructosovorans JJ.</title>
        <authorList>
            <consortium name="US DOE Joint Genome Institute (JGI-PGF)"/>
            <person name="Lucas S."/>
            <person name="Copeland A."/>
            <person name="Lapidus A."/>
            <person name="Cheng J.-F."/>
            <person name="Bruce D."/>
            <person name="Goodwin L."/>
            <person name="Pitluck S."/>
            <person name="Land M.L."/>
            <person name="Hauser L."/>
            <person name="Chang Y.-J."/>
            <person name="Jeffries C."/>
            <person name="Wall J.D."/>
            <person name="Stahl D.A."/>
            <person name="Arkin A.P."/>
            <person name="Dehal P."/>
            <person name="Stolyar S.M."/>
            <person name="Hazen T.C."/>
            <person name="Woyke T.J."/>
        </authorList>
    </citation>
    <scope>NUCLEOTIDE SEQUENCE [LARGE SCALE GENOMIC DNA]</scope>
    <source>
        <strain evidence="2 3">JJ</strain>
    </source>
</reference>
<dbReference type="CDD" id="cd15777">
    <property type="entry name" value="CRBN_C_like"/>
    <property type="match status" value="1"/>
</dbReference>
<evidence type="ECO:0000313" key="3">
    <source>
        <dbReference type="Proteomes" id="UP000006250"/>
    </source>
</evidence>
<feature type="domain" description="CULT" evidence="1">
    <location>
        <begin position="45"/>
        <end position="147"/>
    </location>
</feature>
<dbReference type="OrthoDB" id="6197001at2"/>
<proteinExistence type="predicted"/>
<dbReference type="InterPro" id="IPR034750">
    <property type="entry name" value="CULT"/>
</dbReference>
<accession>E1JWP4</accession>
<dbReference type="STRING" id="596151.DesfrDRAFT_2043"/>
<dbReference type="AlphaFoldDB" id="E1JWP4"/>
<evidence type="ECO:0000259" key="1">
    <source>
        <dbReference type="PROSITE" id="PS51788"/>
    </source>
</evidence>
<organism evidence="2 3">
    <name type="scientific">Solidesulfovibrio fructosivorans JJ]</name>
    <dbReference type="NCBI Taxonomy" id="596151"/>
    <lineage>
        <taxon>Bacteria</taxon>
        <taxon>Pseudomonadati</taxon>
        <taxon>Thermodesulfobacteriota</taxon>
        <taxon>Desulfovibrionia</taxon>
        <taxon>Desulfovibrionales</taxon>
        <taxon>Desulfovibrionaceae</taxon>
        <taxon>Solidesulfovibrio</taxon>
    </lineage>
</organism>
<name>E1JWP4_SOLFR</name>
<dbReference type="EMBL" id="AECZ01000011">
    <property type="protein sequence ID" value="EFL51341.1"/>
    <property type="molecule type" value="Genomic_DNA"/>
</dbReference>
<evidence type="ECO:0000313" key="2">
    <source>
        <dbReference type="EMBL" id="EFL51341.1"/>
    </source>
</evidence>
<keyword evidence="3" id="KW-1185">Reference proteome</keyword>
<dbReference type="Proteomes" id="UP000006250">
    <property type="component" value="Unassembled WGS sequence"/>
</dbReference>
<dbReference type="eggNOG" id="ENOG503301B">
    <property type="taxonomic scope" value="Bacteria"/>
</dbReference>